<evidence type="ECO:0000313" key="3">
    <source>
        <dbReference type="Proteomes" id="UP000647172"/>
    </source>
</evidence>
<feature type="compositionally biased region" description="Polar residues" evidence="1">
    <location>
        <begin position="89"/>
        <end position="113"/>
    </location>
</feature>
<proteinExistence type="predicted"/>
<organism evidence="2 3">
    <name type="scientific">Actinoplanes nipponensis</name>
    <dbReference type="NCBI Taxonomy" id="135950"/>
    <lineage>
        <taxon>Bacteria</taxon>
        <taxon>Bacillati</taxon>
        <taxon>Actinomycetota</taxon>
        <taxon>Actinomycetes</taxon>
        <taxon>Micromonosporales</taxon>
        <taxon>Micromonosporaceae</taxon>
        <taxon>Actinoplanes</taxon>
    </lineage>
</organism>
<reference evidence="2" key="1">
    <citation type="submission" date="2021-01" db="EMBL/GenBank/DDBJ databases">
        <title>Whole genome shotgun sequence of Actinoplanes nipponensis NBRC 14063.</title>
        <authorList>
            <person name="Komaki H."/>
            <person name="Tamura T."/>
        </authorList>
    </citation>
    <scope>NUCLEOTIDE SEQUENCE</scope>
    <source>
        <strain evidence="2">NBRC 14063</strain>
    </source>
</reference>
<keyword evidence="3" id="KW-1185">Reference proteome</keyword>
<comment type="caution">
    <text evidence="2">The sequence shown here is derived from an EMBL/GenBank/DDBJ whole genome shotgun (WGS) entry which is preliminary data.</text>
</comment>
<name>A0A919JIB4_9ACTN</name>
<dbReference type="AlphaFoldDB" id="A0A919JIB4"/>
<gene>
    <name evidence="2" type="ORF">Ani05nite_51030</name>
</gene>
<dbReference type="Proteomes" id="UP000647172">
    <property type="component" value="Unassembled WGS sequence"/>
</dbReference>
<accession>A0A919JIB4</accession>
<dbReference type="EMBL" id="BOMQ01000060">
    <property type="protein sequence ID" value="GIE51569.1"/>
    <property type="molecule type" value="Genomic_DNA"/>
</dbReference>
<feature type="region of interest" description="Disordered" evidence="1">
    <location>
        <begin position="82"/>
        <end position="177"/>
    </location>
</feature>
<sequence length="177" mass="19476">MLTHARHLRRVGHPALLHLPTHFGDPAPTWLINTDAAKFHDIAFWCDDLGLRRLAHAHGVRTFGTASLLDAAVEGGHLDDSARRRALHTSRSSTPSTYPLTCSYLPTSPQKDNGNPVPSRPFSVDQPPGPIPNKQRQSFAQHFGKRRRTPHQPGSSYHFAGSTTPPQKNTAARTSSE</sequence>
<evidence type="ECO:0000313" key="2">
    <source>
        <dbReference type="EMBL" id="GIE51569.1"/>
    </source>
</evidence>
<feature type="compositionally biased region" description="Polar residues" evidence="1">
    <location>
        <begin position="161"/>
        <end position="177"/>
    </location>
</feature>
<evidence type="ECO:0000256" key="1">
    <source>
        <dbReference type="SAM" id="MobiDB-lite"/>
    </source>
</evidence>
<protein>
    <submittedName>
        <fullName evidence="2">Uncharacterized protein</fullName>
    </submittedName>
</protein>